<dbReference type="Gene3D" id="1.20.1250.20">
    <property type="entry name" value="MFS general substrate transporter like domains"/>
    <property type="match status" value="1"/>
</dbReference>
<keyword evidence="4 6" id="KW-1133">Transmembrane helix</keyword>
<feature type="transmembrane region" description="Helical" evidence="6">
    <location>
        <begin position="71"/>
        <end position="94"/>
    </location>
</feature>
<dbReference type="PANTHER" id="PTHR23513:SF19">
    <property type="entry name" value="MAJOR FACILITATOR SUPERFAMILY (MFS) PROFILE DOMAIN-CONTAINING PROTEIN"/>
    <property type="match status" value="1"/>
</dbReference>
<feature type="transmembrane region" description="Helical" evidence="6">
    <location>
        <begin position="139"/>
        <end position="160"/>
    </location>
</feature>
<comment type="subcellular location">
    <subcellularLocation>
        <location evidence="1">Cell membrane</location>
        <topology evidence="1">Multi-pass membrane protein</topology>
    </subcellularLocation>
</comment>
<dbReference type="Pfam" id="PF07690">
    <property type="entry name" value="MFS_1"/>
    <property type="match status" value="1"/>
</dbReference>
<dbReference type="CDD" id="cd06173">
    <property type="entry name" value="MFS_MefA_like"/>
    <property type="match status" value="1"/>
</dbReference>
<dbReference type="RefSeq" id="WP_091479553.1">
    <property type="nucleotide sequence ID" value="NZ_FOTR01000001.1"/>
</dbReference>
<dbReference type="SUPFAM" id="SSF103473">
    <property type="entry name" value="MFS general substrate transporter"/>
    <property type="match status" value="1"/>
</dbReference>
<feature type="transmembrane region" description="Helical" evidence="6">
    <location>
        <begin position="342"/>
        <end position="364"/>
    </location>
</feature>
<protein>
    <submittedName>
        <fullName evidence="7">Major Facilitator Superfamily protein</fullName>
    </submittedName>
</protein>
<feature type="transmembrane region" description="Helical" evidence="6">
    <location>
        <begin position="166"/>
        <end position="185"/>
    </location>
</feature>
<evidence type="ECO:0000256" key="2">
    <source>
        <dbReference type="ARBA" id="ARBA00022475"/>
    </source>
</evidence>
<keyword evidence="3 6" id="KW-0812">Transmembrane</keyword>
<dbReference type="Proteomes" id="UP000198565">
    <property type="component" value="Unassembled WGS sequence"/>
</dbReference>
<proteinExistence type="predicted"/>
<evidence type="ECO:0000313" key="8">
    <source>
        <dbReference type="Proteomes" id="UP000198565"/>
    </source>
</evidence>
<reference evidence="8" key="1">
    <citation type="submission" date="2016-10" db="EMBL/GenBank/DDBJ databases">
        <authorList>
            <person name="Varghese N."/>
            <person name="Submissions S."/>
        </authorList>
    </citation>
    <scope>NUCLEOTIDE SEQUENCE [LARGE SCALE GENOMIC DNA]</scope>
    <source>
        <strain evidence="8">CGMCC 1.4250</strain>
    </source>
</reference>
<evidence type="ECO:0000256" key="6">
    <source>
        <dbReference type="SAM" id="Phobius"/>
    </source>
</evidence>
<dbReference type="InterPro" id="IPR011701">
    <property type="entry name" value="MFS"/>
</dbReference>
<dbReference type="EMBL" id="FOTR01000001">
    <property type="protein sequence ID" value="SFL35009.1"/>
    <property type="molecule type" value="Genomic_DNA"/>
</dbReference>
<sequence>MKLNKNFSLLLFGQSLANMGDVLYVVSVISTIFVLTGSATVTSFVAFTITSSMFFSSLLTPLLIGKVNLKWLLAGSQIGKTILLVFLGFILIGITVTNYYLIFIIIGLIAFLDGCANPIRQTLIPHYVEPEQLLYANGIAETVTQIIQAVMWFVGSLLLIILSSYIIIWLVGCLFVFSSILLCLLENVSHQTTEPKGKLDQIKEGWNTLSSTPVLKRIAWIDFFETIAGTVWIAAILYVFVSDALNVDEKWWGFINGAFFLGLILGSIYCIKYVSYIERKLDSFILVGSFVSFVITILFSLNSIAIFALLLSLCVGLFGQIKNIPQQTVIQTSVSKEQLSTVYTSLDAIGTGMFGVGSLMMGILADLLGIRVVFIVSGLLLAIVSTIVYKNKQLFIRNVTG</sequence>
<dbReference type="OrthoDB" id="2351575at2"/>
<evidence type="ECO:0000256" key="1">
    <source>
        <dbReference type="ARBA" id="ARBA00004651"/>
    </source>
</evidence>
<gene>
    <name evidence="7" type="ORF">SAMN04487943_101106</name>
</gene>
<evidence type="ECO:0000256" key="3">
    <source>
        <dbReference type="ARBA" id="ARBA00022692"/>
    </source>
</evidence>
<accession>A0A1I4GYH8</accession>
<feature type="transmembrane region" description="Helical" evidence="6">
    <location>
        <begin position="251"/>
        <end position="271"/>
    </location>
</feature>
<evidence type="ECO:0000256" key="5">
    <source>
        <dbReference type="ARBA" id="ARBA00023136"/>
    </source>
</evidence>
<feature type="transmembrane region" description="Helical" evidence="6">
    <location>
        <begin position="370"/>
        <end position="389"/>
    </location>
</feature>
<evidence type="ECO:0000256" key="4">
    <source>
        <dbReference type="ARBA" id="ARBA00022989"/>
    </source>
</evidence>
<organism evidence="7 8">
    <name type="scientific">Gracilibacillus orientalis</name>
    <dbReference type="NCBI Taxonomy" id="334253"/>
    <lineage>
        <taxon>Bacteria</taxon>
        <taxon>Bacillati</taxon>
        <taxon>Bacillota</taxon>
        <taxon>Bacilli</taxon>
        <taxon>Bacillales</taxon>
        <taxon>Bacillaceae</taxon>
        <taxon>Gracilibacillus</taxon>
    </lineage>
</organism>
<name>A0A1I4GYH8_9BACI</name>
<feature type="transmembrane region" description="Helical" evidence="6">
    <location>
        <begin position="21"/>
        <end position="38"/>
    </location>
</feature>
<feature type="transmembrane region" description="Helical" evidence="6">
    <location>
        <begin position="305"/>
        <end position="321"/>
    </location>
</feature>
<dbReference type="PANTHER" id="PTHR23513">
    <property type="entry name" value="INTEGRAL MEMBRANE EFFLUX PROTEIN-RELATED"/>
    <property type="match status" value="1"/>
</dbReference>
<feature type="transmembrane region" description="Helical" evidence="6">
    <location>
        <begin position="218"/>
        <end position="239"/>
    </location>
</feature>
<evidence type="ECO:0000313" key="7">
    <source>
        <dbReference type="EMBL" id="SFL35009.1"/>
    </source>
</evidence>
<dbReference type="GO" id="GO:0022857">
    <property type="term" value="F:transmembrane transporter activity"/>
    <property type="evidence" value="ECO:0007669"/>
    <property type="project" value="InterPro"/>
</dbReference>
<keyword evidence="2" id="KW-1003">Cell membrane</keyword>
<dbReference type="STRING" id="334253.SAMN04487943_101106"/>
<dbReference type="AlphaFoldDB" id="A0A1I4GYH8"/>
<keyword evidence="8" id="KW-1185">Reference proteome</keyword>
<keyword evidence="5 6" id="KW-0472">Membrane</keyword>
<dbReference type="GO" id="GO:0005886">
    <property type="term" value="C:plasma membrane"/>
    <property type="evidence" value="ECO:0007669"/>
    <property type="project" value="UniProtKB-SubCell"/>
</dbReference>
<dbReference type="InterPro" id="IPR036259">
    <property type="entry name" value="MFS_trans_sf"/>
</dbReference>
<feature type="transmembrane region" description="Helical" evidence="6">
    <location>
        <begin position="44"/>
        <end position="64"/>
    </location>
</feature>
<feature type="transmembrane region" description="Helical" evidence="6">
    <location>
        <begin position="283"/>
        <end position="299"/>
    </location>
</feature>